<protein>
    <submittedName>
        <fullName evidence="1">Uncharacterized protein</fullName>
    </submittedName>
</protein>
<reference evidence="1" key="1">
    <citation type="journal article" date="2020" name="mSystems">
        <title>Genome- and Community-Level Interaction Insights into Carbon Utilization and Element Cycling Functions of Hydrothermarchaeota in Hydrothermal Sediment.</title>
        <authorList>
            <person name="Zhou Z."/>
            <person name="Liu Y."/>
            <person name="Xu W."/>
            <person name="Pan J."/>
            <person name="Luo Z.H."/>
            <person name="Li M."/>
        </authorList>
    </citation>
    <scope>NUCLEOTIDE SEQUENCE [LARGE SCALE GENOMIC DNA]</scope>
    <source>
        <strain evidence="1">SpSt-774</strain>
    </source>
</reference>
<proteinExistence type="predicted"/>
<name>A0A7C4TAL7_UNCW3</name>
<accession>A0A7C4TAL7</accession>
<comment type="caution">
    <text evidence="1">The sequence shown here is derived from an EMBL/GenBank/DDBJ whole genome shotgun (WGS) entry which is preliminary data.</text>
</comment>
<gene>
    <name evidence="1" type="ORF">ENV60_00500</name>
</gene>
<dbReference type="EMBL" id="DTGZ01000010">
    <property type="protein sequence ID" value="HGV96764.1"/>
    <property type="molecule type" value="Genomic_DNA"/>
</dbReference>
<dbReference type="AlphaFoldDB" id="A0A7C4TAL7"/>
<sequence>MFIYFYLPILLLLIFFSLINQATTVGGFCLINLQFVSFVVARFIGRKTAPIVVAQFIGHKTIPL</sequence>
<evidence type="ECO:0000313" key="1">
    <source>
        <dbReference type="EMBL" id="HGV96764.1"/>
    </source>
</evidence>
<organism evidence="1">
    <name type="scientific">candidate division WOR-3 bacterium</name>
    <dbReference type="NCBI Taxonomy" id="2052148"/>
    <lineage>
        <taxon>Bacteria</taxon>
        <taxon>Bacteria division WOR-3</taxon>
    </lineage>
</organism>